<gene>
    <name evidence="5" type="ORF">Prudu_1320S000300</name>
</gene>
<name>A0A5H2YFD1_PRUDU</name>
<sequence length="191" mass="22516">MKADWFEWREKKKRIELKIFSGDIHFPGEMDKIFRHSGILIPPGTVKKNSKESKKLKNWIYVPMDHTHQEKNLEFVNYIFYGNGKPIRGISGTSIQLVRTCLMLNWDQDKKNSSIEEAHASFVEVSANGLIQYFLRINLVKSHTSYGQFYYFFGLKFGMERDVSLEFEHEINDLQKNTLTNLLDTRWRCGL</sequence>
<evidence type="ECO:0000256" key="4">
    <source>
        <dbReference type="ARBA" id="ARBA00023163"/>
    </source>
</evidence>
<accession>A0A5H2YFD1</accession>
<keyword evidence="4" id="KW-0804">Transcription</keyword>
<proteinExistence type="predicted"/>
<keyword evidence="2" id="KW-0808">Transferase</keyword>
<dbReference type="GO" id="GO:0000428">
    <property type="term" value="C:DNA-directed RNA polymerase complex"/>
    <property type="evidence" value="ECO:0007669"/>
    <property type="project" value="UniProtKB-KW"/>
</dbReference>
<dbReference type="GO" id="GO:0016779">
    <property type="term" value="F:nucleotidyltransferase activity"/>
    <property type="evidence" value="ECO:0007669"/>
    <property type="project" value="UniProtKB-KW"/>
</dbReference>
<reference evidence="5" key="1">
    <citation type="journal article" date="2019" name="Science">
        <title>Mutation of a bHLH transcription factor allowed almond domestication.</title>
        <authorList>
            <person name="Sanchez-Perez R."/>
            <person name="Pavan S."/>
            <person name="Mazzeo R."/>
            <person name="Moldovan C."/>
            <person name="Aiese Cigliano R."/>
            <person name="Del Cueto J."/>
            <person name="Ricciardi F."/>
            <person name="Lotti C."/>
            <person name="Ricciardi L."/>
            <person name="Dicenta F."/>
            <person name="Lopez-Marques R.L."/>
            <person name="Lindberg Moller B."/>
        </authorList>
    </citation>
    <scope>NUCLEOTIDE SEQUENCE</scope>
</reference>
<keyword evidence="1" id="KW-0240">DNA-directed RNA polymerase</keyword>
<keyword evidence="3" id="KW-0548">Nucleotidyltransferase</keyword>
<dbReference type="InterPro" id="IPR050254">
    <property type="entry name" value="RNA_pol_beta''_euk"/>
</dbReference>
<evidence type="ECO:0000313" key="5">
    <source>
        <dbReference type="EMBL" id="BBN69990.1"/>
    </source>
</evidence>
<dbReference type="AlphaFoldDB" id="A0A5H2YFD1"/>
<evidence type="ECO:0000256" key="2">
    <source>
        <dbReference type="ARBA" id="ARBA00022679"/>
    </source>
</evidence>
<evidence type="ECO:0000256" key="1">
    <source>
        <dbReference type="ARBA" id="ARBA00022478"/>
    </source>
</evidence>
<protein>
    <submittedName>
        <fullName evidence="5">Uncharacterized protein</fullName>
    </submittedName>
</protein>
<dbReference type="PANTHER" id="PTHR34995:SF1">
    <property type="entry name" value="DNA-DIRECTED RNA POLYMERASE SUBUNIT BETA"/>
    <property type="match status" value="1"/>
</dbReference>
<dbReference type="PANTHER" id="PTHR34995">
    <property type="entry name" value="DNA-DIRECTED RNA POLYMERASE SUBUNIT BETA"/>
    <property type="match status" value="1"/>
</dbReference>
<dbReference type="EMBL" id="AP021657">
    <property type="protein sequence ID" value="BBN69990.1"/>
    <property type="molecule type" value="Genomic_DNA"/>
</dbReference>
<evidence type="ECO:0000256" key="3">
    <source>
        <dbReference type="ARBA" id="ARBA00022695"/>
    </source>
</evidence>
<organism evidence="5">
    <name type="scientific">Prunus dulcis</name>
    <name type="common">Almond</name>
    <name type="synonym">Amygdalus dulcis</name>
    <dbReference type="NCBI Taxonomy" id="3755"/>
    <lineage>
        <taxon>Eukaryota</taxon>
        <taxon>Viridiplantae</taxon>
        <taxon>Streptophyta</taxon>
        <taxon>Embryophyta</taxon>
        <taxon>Tracheophyta</taxon>
        <taxon>Spermatophyta</taxon>
        <taxon>Magnoliopsida</taxon>
        <taxon>eudicotyledons</taxon>
        <taxon>Gunneridae</taxon>
        <taxon>Pentapetalae</taxon>
        <taxon>rosids</taxon>
        <taxon>fabids</taxon>
        <taxon>Rosales</taxon>
        <taxon>Rosaceae</taxon>
        <taxon>Amygdaloideae</taxon>
        <taxon>Amygdaleae</taxon>
        <taxon>Prunus</taxon>
    </lineage>
</organism>